<dbReference type="PANTHER" id="PTHR48079:SF3">
    <property type="entry name" value="NAD-DEPENDENT EPIMERASE_DEHYDRATASE DOMAIN-CONTAINING PROTEIN"/>
    <property type="match status" value="1"/>
</dbReference>
<organism evidence="2 3">
    <name type="scientific">Dentipellis fragilis</name>
    <dbReference type="NCBI Taxonomy" id="205917"/>
    <lineage>
        <taxon>Eukaryota</taxon>
        <taxon>Fungi</taxon>
        <taxon>Dikarya</taxon>
        <taxon>Basidiomycota</taxon>
        <taxon>Agaricomycotina</taxon>
        <taxon>Agaricomycetes</taxon>
        <taxon>Russulales</taxon>
        <taxon>Hericiaceae</taxon>
        <taxon>Dentipellis</taxon>
    </lineage>
</organism>
<keyword evidence="3" id="KW-1185">Reference proteome</keyword>
<dbReference type="SUPFAM" id="SSF51735">
    <property type="entry name" value="NAD(P)-binding Rossmann-fold domains"/>
    <property type="match status" value="1"/>
</dbReference>
<sequence length="308" mass="33491">MKVFILGATGSIGLPVACALSRAGHEVYGLTRTKERAKQLAAEEINPIIGDSENREAWIGLISEVDVVIESLGGTTDDSVMGPAVFNAVSAAAKQRPAGMPKLTYIYTSGAWTHGDDRKNVVTDTTPITNPVRLVKWRPAHEQAVLNDPVLNSIIIRPAFLYGGDASLLAPLFESASEGKVKWYDTPGGRFSVIHCEDLADLYVRVAEKAQLLGGMVFDAATNQTESVDDFLQKLVEVSGAQGPYEYMKPSNLFEEALASTVMVRPYLARSLLNWEPRMPGFVDGLPRWYSAWQASGKGAGHWSKHLA</sequence>
<evidence type="ECO:0000313" key="2">
    <source>
        <dbReference type="EMBL" id="TFY67335.1"/>
    </source>
</evidence>
<dbReference type="GO" id="GO:0005737">
    <property type="term" value="C:cytoplasm"/>
    <property type="evidence" value="ECO:0007669"/>
    <property type="project" value="TreeGrafter"/>
</dbReference>
<proteinExistence type="predicted"/>
<dbReference type="InterPro" id="IPR016040">
    <property type="entry name" value="NAD(P)-bd_dom"/>
</dbReference>
<evidence type="ECO:0000259" key="1">
    <source>
        <dbReference type="Pfam" id="PF13460"/>
    </source>
</evidence>
<name>A0A4Y9YY86_9AGAM</name>
<dbReference type="Proteomes" id="UP000298327">
    <property type="component" value="Unassembled WGS sequence"/>
</dbReference>
<reference evidence="2 3" key="1">
    <citation type="submission" date="2019-02" db="EMBL/GenBank/DDBJ databases">
        <title>Genome sequencing of the rare red list fungi Dentipellis fragilis.</title>
        <authorList>
            <person name="Buettner E."/>
            <person name="Kellner H."/>
        </authorList>
    </citation>
    <scope>NUCLEOTIDE SEQUENCE [LARGE SCALE GENOMIC DNA]</scope>
    <source>
        <strain evidence="2 3">DSM 105465</strain>
    </source>
</reference>
<evidence type="ECO:0000313" key="3">
    <source>
        <dbReference type="Proteomes" id="UP000298327"/>
    </source>
</evidence>
<protein>
    <recommendedName>
        <fullName evidence="1">NAD(P)-binding domain-containing protein</fullName>
    </recommendedName>
</protein>
<feature type="domain" description="NAD(P)-binding" evidence="1">
    <location>
        <begin position="7"/>
        <end position="167"/>
    </location>
</feature>
<dbReference type="GO" id="GO:0004029">
    <property type="term" value="F:aldehyde dehydrogenase (NAD+) activity"/>
    <property type="evidence" value="ECO:0007669"/>
    <property type="project" value="TreeGrafter"/>
</dbReference>
<dbReference type="STRING" id="205917.A0A4Y9YY86"/>
<comment type="caution">
    <text evidence="2">The sequence shown here is derived from an EMBL/GenBank/DDBJ whole genome shotgun (WGS) entry which is preliminary data.</text>
</comment>
<dbReference type="PANTHER" id="PTHR48079">
    <property type="entry name" value="PROTEIN YEEZ"/>
    <property type="match status" value="1"/>
</dbReference>
<dbReference type="InterPro" id="IPR036291">
    <property type="entry name" value="NAD(P)-bd_dom_sf"/>
</dbReference>
<dbReference type="Pfam" id="PF13460">
    <property type="entry name" value="NAD_binding_10"/>
    <property type="match status" value="1"/>
</dbReference>
<gene>
    <name evidence="2" type="ORF">EVG20_g3979</name>
</gene>
<dbReference type="AlphaFoldDB" id="A0A4Y9YY86"/>
<dbReference type="EMBL" id="SEOQ01000193">
    <property type="protein sequence ID" value="TFY67335.1"/>
    <property type="molecule type" value="Genomic_DNA"/>
</dbReference>
<dbReference type="InterPro" id="IPR051783">
    <property type="entry name" value="NAD(P)-dependent_oxidoreduct"/>
</dbReference>
<dbReference type="Gene3D" id="3.40.50.720">
    <property type="entry name" value="NAD(P)-binding Rossmann-like Domain"/>
    <property type="match status" value="1"/>
</dbReference>
<accession>A0A4Y9YY86</accession>
<dbReference type="OrthoDB" id="10000533at2759"/>